<evidence type="ECO:0000313" key="1">
    <source>
        <dbReference type="EMBL" id="SHO45303.1"/>
    </source>
</evidence>
<dbReference type="Proteomes" id="UP000184603">
    <property type="component" value="Unassembled WGS sequence"/>
</dbReference>
<organism evidence="1 2">
    <name type="scientific">Desulfopila aestuarii DSM 18488</name>
    <dbReference type="NCBI Taxonomy" id="1121416"/>
    <lineage>
        <taxon>Bacteria</taxon>
        <taxon>Pseudomonadati</taxon>
        <taxon>Thermodesulfobacteriota</taxon>
        <taxon>Desulfobulbia</taxon>
        <taxon>Desulfobulbales</taxon>
        <taxon>Desulfocapsaceae</taxon>
        <taxon>Desulfopila</taxon>
    </lineage>
</organism>
<keyword evidence="2" id="KW-1185">Reference proteome</keyword>
<gene>
    <name evidence="1" type="ORF">SAMN02745220_01030</name>
</gene>
<dbReference type="EMBL" id="FRFE01000004">
    <property type="protein sequence ID" value="SHO45303.1"/>
    <property type="molecule type" value="Genomic_DNA"/>
</dbReference>
<evidence type="ECO:0000313" key="2">
    <source>
        <dbReference type="Proteomes" id="UP000184603"/>
    </source>
</evidence>
<reference evidence="1 2" key="1">
    <citation type="submission" date="2016-12" db="EMBL/GenBank/DDBJ databases">
        <authorList>
            <person name="Song W.-J."/>
            <person name="Kurnit D.M."/>
        </authorList>
    </citation>
    <scope>NUCLEOTIDE SEQUENCE [LARGE SCALE GENOMIC DNA]</scope>
    <source>
        <strain evidence="1 2">DSM 18488</strain>
    </source>
</reference>
<sequence length="132" mass="14798">MKIPTPSFFRIRLTILSIGFVVLCFVVGMVKDVFGAYPGECTVEIVTTRNCVIEPNASHYASDFIVDLVSGSYSQPSVGVIQPYGYCYQIQWQLWYREAGQWKNKTQGGPAGFTTPEVVNYMNKLPMQLPSD</sequence>
<name>A0A1M7Y1B8_9BACT</name>
<protein>
    <submittedName>
        <fullName evidence="1">Uncharacterized protein</fullName>
    </submittedName>
</protein>
<accession>A0A1M7Y1B8</accession>
<dbReference type="STRING" id="1121416.SAMN02745220_01030"/>
<dbReference type="AlphaFoldDB" id="A0A1M7Y1B8"/>
<proteinExistence type="predicted"/>
<dbReference type="RefSeq" id="WP_073612382.1">
    <property type="nucleotide sequence ID" value="NZ_FRFE01000004.1"/>
</dbReference>